<feature type="domain" description="SGNH hydrolase-type esterase" evidence="2">
    <location>
        <begin position="17"/>
        <end position="190"/>
    </location>
</feature>
<dbReference type="Pfam" id="PF13472">
    <property type="entry name" value="Lipase_GDSL_2"/>
    <property type="match status" value="1"/>
</dbReference>
<dbReference type="PANTHER" id="PTHR43784">
    <property type="entry name" value="GDSL-LIKE LIPASE/ACYLHYDROLASE, PUTATIVE (AFU_ORTHOLOGUE AFUA_2G00820)-RELATED"/>
    <property type="match status" value="1"/>
</dbReference>
<feature type="region of interest" description="Disordered" evidence="1">
    <location>
        <begin position="245"/>
        <end position="283"/>
    </location>
</feature>
<dbReference type="Gene3D" id="3.40.50.1110">
    <property type="entry name" value="SGNH hydrolase"/>
    <property type="match status" value="1"/>
</dbReference>
<keyword evidence="4" id="KW-1185">Reference proteome</keyword>
<dbReference type="SUPFAM" id="SSF52266">
    <property type="entry name" value="SGNH hydrolase"/>
    <property type="match status" value="1"/>
</dbReference>
<dbReference type="RefSeq" id="WP_344665845.1">
    <property type="nucleotide sequence ID" value="NZ_BAAAQN010000012.1"/>
</dbReference>
<organism evidence="3 4">
    <name type="scientific">Catenulispora yoronensis</name>
    <dbReference type="NCBI Taxonomy" id="450799"/>
    <lineage>
        <taxon>Bacteria</taxon>
        <taxon>Bacillati</taxon>
        <taxon>Actinomycetota</taxon>
        <taxon>Actinomycetes</taxon>
        <taxon>Catenulisporales</taxon>
        <taxon>Catenulisporaceae</taxon>
        <taxon>Catenulispora</taxon>
    </lineage>
</organism>
<proteinExistence type="predicted"/>
<feature type="compositionally biased region" description="Polar residues" evidence="1">
    <location>
        <begin position="273"/>
        <end position="283"/>
    </location>
</feature>
<sequence length="283" mass="31605">MDFTTLNARQGKLMVSVGDSFTEGMCDDVLPDGSFRGWADRVAERLTRDDPALRYANLAVRGKLIGQIEHDQVPAAAALDADLVTLAGGLNDVLRPRCDIELVEAKLRSCLEQLATDKATIVMFRPTDPRRRMRGSQRLMPNTRHLMRLVDEFAESHGVVVVDLFTAQVFDDPRLWAEDRLHLSPEGHRRVAEAVLQALGAEPDFDWRAELPSARPAPWLRARRQDLRWVRIYLLPWIGRRLRGKSSGDGRAAKRPRPAPVTPVTPVTPATAGVSTEPMTPKP</sequence>
<comment type="caution">
    <text evidence="3">The sequence shown here is derived from an EMBL/GenBank/DDBJ whole genome shotgun (WGS) entry which is preliminary data.</text>
</comment>
<keyword evidence="3" id="KW-0378">Hydrolase</keyword>
<reference evidence="4" key="1">
    <citation type="journal article" date="2019" name="Int. J. Syst. Evol. Microbiol.">
        <title>The Global Catalogue of Microorganisms (GCM) 10K type strain sequencing project: providing services to taxonomists for standard genome sequencing and annotation.</title>
        <authorList>
            <consortium name="The Broad Institute Genomics Platform"/>
            <consortium name="The Broad Institute Genome Sequencing Center for Infectious Disease"/>
            <person name="Wu L."/>
            <person name="Ma J."/>
        </authorList>
    </citation>
    <scope>NUCLEOTIDE SEQUENCE [LARGE SCALE GENOMIC DNA]</scope>
    <source>
        <strain evidence="4">JCM 16014</strain>
    </source>
</reference>
<accession>A0ABP5FIL9</accession>
<dbReference type="InterPro" id="IPR036514">
    <property type="entry name" value="SGNH_hydro_sf"/>
</dbReference>
<dbReference type="InterPro" id="IPR013830">
    <property type="entry name" value="SGNH_hydro"/>
</dbReference>
<dbReference type="Proteomes" id="UP001500751">
    <property type="component" value="Unassembled WGS sequence"/>
</dbReference>
<protein>
    <submittedName>
        <fullName evidence="3">SGNH/GDSL hydrolase family protein</fullName>
    </submittedName>
</protein>
<gene>
    <name evidence="3" type="ORF">GCM10009839_26430</name>
</gene>
<dbReference type="InterPro" id="IPR053140">
    <property type="entry name" value="GDSL_Rv0518-like"/>
</dbReference>
<evidence type="ECO:0000313" key="3">
    <source>
        <dbReference type="EMBL" id="GAA2026634.1"/>
    </source>
</evidence>
<dbReference type="GO" id="GO:0016787">
    <property type="term" value="F:hydrolase activity"/>
    <property type="evidence" value="ECO:0007669"/>
    <property type="project" value="UniProtKB-KW"/>
</dbReference>
<dbReference type="CDD" id="cd01832">
    <property type="entry name" value="SGNH_hydrolase_like_1"/>
    <property type="match status" value="1"/>
</dbReference>
<name>A0ABP5FIL9_9ACTN</name>
<dbReference type="PANTHER" id="PTHR43784:SF2">
    <property type="entry name" value="GDSL-LIKE LIPASE_ACYLHYDROLASE, PUTATIVE (AFU_ORTHOLOGUE AFUA_2G00820)-RELATED"/>
    <property type="match status" value="1"/>
</dbReference>
<evidence type="ECO:0000313" key="4">
    <source>
        <dbReference type="Proteomes" id="UP001500751"/>
    </source>
</evidence>
<dbReference type="EMBL" id="BAAAQN010000012">
    <property type="protein sequence ID" value="GAA2026634.1"/>
    <property type="molecule type" value="Genomic_DNA"/>
</dbReference>
<evidence type="ECO:0000259" key="2">
    <source>
        <dbReference type="Pfam" id="PF13472"/>
    </source>
</evidence>
<evidence type="ECO:0000256" key="1">
    <source>
        <dbReference type="SAM" id="MobiDB-lite"/>
    </source>
</evidence>